<evidence type="ECO:0000313" key="3">
    <source>
        <dbReference type="Proteomes" id="UP000092714"/>
    </source>
</evidence>
<comment type="caution">
    <text evidence="2">The sequence shown here is derived from an EMBL/GenBank/DDBJ whole genome shotgun (WGS) entry which is preliminary data.</text>
</comment>
<name>A0A174TZR0_9CLOT</name>
<evidence type="ECO:0000313" key="2">
    <source>
        <dbReference type="EMBL" id="OBY11000.1"/>
    </source>
</evidence>
<dbReference type="EMBL" id="MAPZ01000017">
    <property type="protein sequence ID" value="OBY11000.1"/>
    <property type="molecule type" value="Genomic_DNA"/>
</dbReference>
<feature type="chain" id="PRO_5009821281" evidence="1">
    <location>
        <begin position="28"/>
        <end position="202"/>
    </location>
</feature>
<protein>
    <submittedName>
        <fullName evidence="2">Uncharacterized protein</fullName>
    </submittedName>
</protein>
<feature type="signal peptide" evidence="1">
    <location>
        <begin position="1"/>
        <end position="27"/>
    </location>
</feature>
<proteinExistence type="predicted"/>
<dbReference type="GeneID" id="42776539"/>
<accession>A0A174TZR0</accession>
<reference evidence="2 3" key="1">
    <citation type="submission" date="2016-06" db="EMBL/GenBank/DDBJ databases">
        <authorList>
            <person name="Kjaerup R.B."/>
            <person name="Dalgaard T.S."/>
            <person name="Juul-Madsen H.R."/>
        </authorList>
    </citation>
    <scope>NUCLEOTIDE SEQUENCE [LARGE SCALE GENOMIC DNA]</scope>
    <source>
        <strain evidence="2 3">373-A1</strain>
    </source>
</reference>
<keyword evidence="1" id="KW-0732">Signal</keyword>
<keyword evidence="3" id="KW-1185">Reference proteome</keyword>
<organism evidence="2 3">
    <name type="scientific">Clostridium paraputrificum</name>
    <dbReference type="NCBI Taxonomy" id="29363"/>
    <lineage>
        <taxon>Bacteria</taxon>
        <taxon>Bacillati</taxon>
        <taxon>Bacillota</taxon>
        <taxon>Clostridia</taxon>
        <taxon>Eubacteriales</taxon>
        <taxon>Clostridiaceae</taxon>
        <taxon>Clostridium</taxon>
    </lineage>
</organism>
<dbReference type="RefSeq" id="WP_027098707.1">
    <property type="nucleotide sequence ID" value="NZ_CABJAZ010000009.1"/>
</dbReference>
<dbReference type="AlphaFoldDB" id="A0A174TZR0"/>
<gene>
    <name evidence="2" type="ORF">CP373A1_07515</name>
</gene>
<evidence type="ECO:0000256" key="1">
    <source>
        <dbReference type="SAM" id="SignalP"/>
    </source>
</evidence>
<dbReference type="Proteomes" id="UP000092714">
    <property type="component" value="Unassembled WGS sequence"/>
</dbReference>
<sequence length="202" mass="22462">MKLKKIICVLMSALILNTCTIPTVTHATEVYNNEENVEVLDDAKVEEVAEMIRFLVQDASIYTEEGDWKNYNFELIREVYGNDPLLDDLESALALSEYLTSKNSSNIEERTLVIDSTCVFNYLTSKWGEATLDSVASSSLIAFLKQQSFKEAAKLLVKNLPYTSVGVIAVDLARATNKCGTKTTEKPNYCSTNPMHSQGGCH</sequence>